<feature type="region of interest" description="Disordered" evidence="1">
    <location>
        <begin position="250"/>
        <end position="278"/>
    </location>
</feature>
<reference evidence="3" key="1">
    <citation type="journal article" date="2017" name="Nat. Microbiol.">
        <title>Global analysis of biosynthetic gene clusters reveals vast potential of secondary metabolite production in Penicillium species.</title>
        <authorList>
            <person name="Nielsen J.C."/>
            <person name="Grijseels S."/>
            <person name="Prigent S."/>
            <person name="Ji B."/>
            <person name="Dainat J."/>
            <person name="Nielsen K.F."/>
            <person name="Frisvad J.C."/>
            <person name="Workman M."/>
            <person name="Nielsen J."/>
        </authorList>
    </citation>
    <scope>NUCLEOTIDE SEQUENCE [LARGE SCALE GENOMIC DNA]</scope>
    <source>
        <strain evidence="3">IBT 14082</strain>
    </source>
</reference>
<feature type="region of interest" description="Disordered" evidence="1">
    <location>
        <begin position="57"/>
        <end position="143"/>
    </location>
</feature>
<evidence type="ECO:0000256" key="1">
    <source>
        <dbReference type="SAM" id="MobiDB-lite"/>
    </source>
</evidence>
<organism evidence="2 3">
    <name type="scientific">Penicillium flavigenum</name>
    <dbReference type="NCBI Taxonomy" id="254877"/>
    <lineage>
        <taxon>Eukaryota</taxon>
        <taxon>Fungi</taxon>
        <taxon>Dikarya</taxon>
        <taxon>Ascomycota</taxon>
        <taxon>Pezizomycotina</taxon>
        <taxon>Eurotiomycetes</taxon>
        <taxon>Eurotiomycetidae</taxon>
        <taxon>Eurotiales</taxon>
        <taxon>Aspergillaceae</taxon>
        <taxon>Penicillium</taxon>
    </lineage>
</organism>
<name>A0A1V6TXL3_9EURO</name>
<protein>
    <submittedName>
        <fullName evidence="2">Uncharacterized protein</fullName>
    </submittedName>
</protein>
<keyword evidence="3" id="KW-1185">Reference proteome</keyword>
<dbReference type="Proteomes" id="UP000191342">
    <property type="component" value="Unassembled WGS sequence"/>
</dbReference>
<gene>
    <name evidence="2" type="ORF">PENFLA_c003G07974</name>
</gene>
<evidence type="ECO:0000313" key="3">
    <source>
        <dbReference type="Proteomes" id="UP000191342"/>
    </source>
</evidence>
<evidence type="ECO:0000313" key="2">
    <source>
        <dbReference type="EMBL" id="OQE30303.1"/>
    </source>
</evidence>
<sequence>MAARTLEKMRRAQSLLRECHGWLVQNDELLLAVELCAIEGSLALLFENRGLPSSPCPGIQETELRPLPLSNSQKRRNRRRANNDYRRPHPINRGGTEGSASRAGDAQNSQAQTTASTARDTTRDSSSPDADLGPPRGQAAVTRTSPPEGVLLDFNHDVEFVQFPPSMVADMEADQTGNLESKGKQRLSERPAAIGSDGPARGVLVPVDGDDRSFHQTIAAAAHTTSAGLDTPVSSHYSPAIVKEGVVSVTSQPPLPGSPVSGSLEGGSPHASQTSQRVQEITRNTLIDLDDDLTVILPGDIDADTHPEEKDVLAASLDSGVAHNLAPEEEDDEIVFQGNAANGIRPDFKALFVSSDDDSQTGRRAIDLTAVLKKYSEVIICN</sequence>
<feature type="region of interest" description="Disordered" evidence="1">
    <location>
        <begin position="179"/>
        <end position="201"/>
    </location>
</feature>
<dbReference type="EMBL" id="MLQL01000003">
    <property type="protein sequence ID" value="OQE30303.1"/>
    <property type="molecule type" value="Genomic_DNA"/>
</dbReference>
<feature type="compositionally biased region" description="Low complexity" evidence="1">
    <location>
        <begin position="105"/>
        <end position="131"/>
    </location>
</feature>
<dbReference type="AlphaFoldDB" id="A0A1V6TXL3"/>
<feature type="compositionally biased region" description="Low complexity" evidence="1">
    <location>
        <begin position="258"/>
        <end position="269"/>
    </location>
</feature>
<proteinExistence type="predicted"/>
<dbReference type="OrthoDB" id="4359067at2759"/>
<accession>A0A1V6TXL3</accession>
<comment type="caution">
    <text evidence="2">The sequence shown here is derived from an EMBL/GenBank/DDBJ whole genome shotgun (WGS) entry which is preliminary data.</text>
</comment>